<evidence type="ECO:0000313" key="2">
    <source>
        <dbReference type="Proteomes" id="UP000245383"/>
    </source>
</evidence>
<organism evidence="1 2">
    <name type="scientific">Smittium simulii</name>
    <dbReference type="NCBI Taxonomy" id="133385"/>
    <lineage>
        <taxon>Eukaryota</taxon>
        <taxon>Fungi</taxon>
        <taxon>Fungi incertae sedis</taxon>
        <taxon>Zoopagomycota</taxon>
        <taxon>Kickxellomycotina</taxon>
        <taxon>Harpellomycetes</taxon>
        <taxon>Harpellales</taxon>
        <taxon>Legeriomycetaceae</taxon>
        <taxon>Smittium</taxon>
    </lineage>
</organism>
<dbReference type="Proteomes" id="UP000245383">
    <property type="component" value="Unassembled WGS sequence"/>
</dbReference>
<dbReference type="AlphaFoldDB" id="A0A2T9YU45"/>
<name>A0A2T9YU45_9FUNG</name>
<proteinExistence type="predicted"/>
<accession>A0A2T9YU45</accession>
<gene>
    <name evidence="1" type="ORF">BB561_001569</name>
</gene>
<comment type="caution">
    <text evidence="1">The sequence shown here is derived from an EMBL/GenBank/DDBJ whole genome shotgun (WGS) entry which is preliminary data.</text>
</comment>
<dbReference type="OrthoDB" id="3599883at2759"/>
<sequence length="228" mass="26089">MDTDWCAVCDNKTNGGIYCSYKCFAQELELSKKCSSKNLNNNNSIYYKTRNTSFDFAAINNDLCALQCINNTDQKQLQKSKKSSNTYFPEFKDSNIKNIVNFNDYNTIKASKNKENIINKLNLNTEKKSSIYNKFIEFHSFVNISDLQSDENTSSVDMNTKISSKSYPCLKDVEAVENINYNGEFNAEQVLFCDSTFNKFKIQRLAVDLPIAKPISLPFCDNENEIDS</sequence>
<reference evidence="1 2" key="1">
    <citation type="journal article" date="2018" name="MBio">
        <title>Comparative Genomics Reveals the Core Gene Toolbox for the Fungus-Insect Symbiosis.</title>
        <authorList>
            <person name="Wang Y."/>
            <person name="Stata M."/>
            <person name="Wang W."/>
            <person name="Stajich J.E."/>
            <person name="White M.M."/>
            <person name="Moncalvo J.M."/>
        </authorList>
    </citation>
    <scope>NUCLEOTIDE SEQUENCE [LARGE SCALE GENOMIC DNA]</scope>
    <source>
        <strain evidence="1 2">SWE-8-4</strain>
    </source>
</reference>
<keyword evidence="2" id="KW-1185">Reference proteome</keyword>
<protein>
    <submittedName>
        <fullName evidence="1">Uncharacterized protein</fullName>
    </submittedName>
</protein>
<evidence type="ECO:0000313" key="1">
    <source>
        <dbReference type="EMBL" id="PVU95794.1"/>
    </source>
</evidence>
<dbReference type="EMBL" id="MBFR01000046">
    <property type="protein sequence ID" value="PVU95794.1"/>
    <property type="molecule type" value="Genomic_DNA"/>
</dbReference>